<dbReference type="Proteomes" id="UP001190700">
    <property type="component" value="Unassembled WGS sequence"/>
</dbReference>
<dbReference type="EMBL" id="LGRX02011037">
    <property type="protein sequence ID" value="KAK3269347.1"/>
    <property type="molecule type" value="Genomic_DNA"/>
</dbReference>
<evidence type="ECO:0000313" key="2">
    <source>
        <dbReference type="Proteomes" id="UP001190700"/>
    </source>
</evidence>
<gene>
    <name evidence="1" type="ORF">CYMTET_22210</name>
</gene>
<comment type="caution">
    <text evidence="1">The sequence shown here is derived from an EMBL/GenBank/DDBJ whole genome shotgun (WGS) entry which is preliminary data.</text>
</comment>
<proteinExistence type="predicted"/>
<reference evidence="1 2" key="1">
    <citation type="journal article" date="2015" name="Genome Biol. Evol.">
        <title>Comparative Genomics of a Bacterivorous Green Alga Reveals Evolutionary Causalities and Consequences of Phago-Mixotrophic Mode of Nutrition.</title>
        <authorList>
            <person name="Burns J.A."/>
            <person name="Paasch A."/>
            <person name="Narechania A."/>
            <person name="Kim E."/>
        </authorList>
    </citation>
    <scope>NUCLEOTIDE SEQUENCE [LARGE SCALE GENOMIC DNA]</scope>
    <source>
        <strain evidence="1 2">PLY_AMNH</strain>
    </source>
</reference>
<name>A0AAE0G0C7_9CHLO</name>
<keyword evidence="2" id="KW-1185">Reference proteome</keyword>
<evidence type="ECO:0008006" key="3">
    <source>
        <dbReference type="Google" id="ProtNLM"/>
    </source>
</evidence>
<accession>A0AAE0G0C7</accession>
<dbReference type="AlphaFoldDB" id="A0AAE0G0C7"/>
<protein>
    <recommendedName>
        <fullName evidence="3">Protein kinase domain-containing protein</fullName>
    </recommendedName>
</protein>
<organism evidence="1 2">
    <name type="scientific">Cymbomonas tetramitiformis</name>
    <dbReference type="NCBI Taxonomy" id="36881"/>
    <lineage>
        <taxon>Eukaryota</taxon>
        <taxon>Viridiplantae</taxon>
        <taxon>Chlorophyta</taxon>
        <taxon>Pyramimonadophyceae</taxon>
        <taxon>Pyramimonadales</taxon>
        <taxon>Pyramimonadaceae</taxon>
        <taxon>Cymbomonas</taxon>
    </lineage>
</organism>
<dbReference type="InterPro" id="IPR011009">
    <property type="entry name" value="Kinase-like_dom_sf"/>
</dbReference>
<dbReference type="SUPFAM" id="SSF56112">
    <property type="entry name" value="Protein kinase-like (PK-like)"/>
    <property type="match status" value="1"/>
</dbReference>
<sequence length="658" mass="75365">MQTIACWLGDESDEGFGRRIMKTVENVLGPTEKKNRADRIHDVKQKLFELSCFEFEGTLTEPSSDCFKGVYRGMHAEQRTRTTLKISEVAVDHIEAIKNLRHFKEENLKAINECVWYQQLRTLHADVDQAIAQVMGVRVIRCPSNWPARTVFICLHMRRYDVDLCTWLRPSDRPSRSGDDDVPLGPGDGYAMAIDESSNDRFNRTLRRVVLHTISFLNWIQRSHGAVHHDMHASNVLLRRHPEDGVLPVFIDFEMMEGRVYGVRPLELNSNDARGDESPPWSGYLFGIYGHGHANGLTSSYDCYRILSDLLHIINLQNLTPYVDTDLLRFVRRRVSARFDEFQAQDLHASSLRAPRCGRYWDMLWQPHLLNFTGDPKNVMMWDDFVRRELENALGSSGKCLRSMIPVESRVNFSRRLHLARAGFALGSPNAWHHVASELDLFLPPGMPTEDMLHNTASMHSTLTRVVTSIICDWDDSSEPYMWQLNRGSRAVTPGAHFVRLHLIQTTMLAFFHWLCAKHTHRLQRRKRKIAEIGDNNDEPVPLPIVTRVDQCEAIAVILGSIVPAKYVVRTLRSASAPKRIESLYGTEVLSNSRVDDWIKNGLIRCMPVPCISVPHNHRDELNTNRQLMTVAQLCTNPSMYRKTPTTPFVEVFTAHAI</sequence>
<evidence type="ECO:0000313" key="1">
    <source>
        <dbReference type="EMBL" id="KAK3269347.1"/>
    </source>
</evidence>